<name>A0A103XVP2_CYNCS</name>
<evidence type="ECO:0000313" key="2">
    <source>
        <dbReference type="Proteomes" id="UP000243975"/>
    </source>
</evidence>
<gene>
    <name evidence="1" type="ORF">Ccrd_000149</name>
</gene>
<dbReference type="Gramene" id="KVH97748">
    <property type="protein sequence ID" value="KVH97748"/>
    <property type="gene ID" value="Ccrd_000149"/>
</dbReference>
<organism evidence="1 2">
    <name type="scientific">Cynara cardunculus var. scolymus</name>
    <name type="common">Globe artichoke</name>
    <name type="synonym">Cynara scolymus</name>
    <dbReference type="NCBI Taxonomy" id="59895"/>
    <lineage>
        <taxon>Eukaryota</taxon>
        <taxon>Viridiplantae</taxon>
        <taxon>Streptophyta</taxon>
        <taxon>Embryophyta</taxon>
        <taxon>Tracheophyta</taxon>
        <taxon>Spermatophyta</taxon>
        <taxon>Magnoliopsida</taxon>
        <taxon>eudicotyledons</taxon>
        <taxon>Gunneridae</taxon>
        <taxon>Pentapetalae</taxon>
        <taxon>asterids</taxon>
        <taxon>campanulids</taxon>
        <taxon>Asterales</taxon>
        <taxon>Asteraceae</taxon>
        <taxon>Carduoideae</taxon>
        <taxon>Cardueae</taxon>
        <taxon>Carduinae</taxon>
        <taxon>Cynara</taxon>
    </lineage>
</organism>
<proteinExistence type="predicted"/>
<feature type="non-terminal residue" evidence="1">
    <location>
        <position position="1"/>
    </location>
</feature>
<sequence length="75" mass="8782">YNNFEWKTKYCQELQSPPRIEFDLQFGLLKRPNSRVDFETKSSTSPELNPPTIVYFNHTNTTNQLIGATDIYPLL</sequence>
<reference evidence="1 2" key="1">
    <citation type="journal article" date="2016" name="Sci. Rep.">
        <title>The genome sequence of the outbreeding globe artichoke constructed de novo incorporating a phase-aware low-pass sequencing strategy of F1 progeny.</title>
        <authorList>
            <person name="Scaglione D."/>
            <person name="Reyes-Chin-Wo S."/>
            <person name="Acquadro A."/>
            <person name="Froenicke L."/>
            <person name="Portis E."/>
            <person name="Beitel C."/>
            <person name="Tirone M."/>
            <person name="Mauro R."/>
            <person name="Lo Monaco A."/>
            <person name="Mauromicale G."/>
            <person name="Faccioli P."/>
            <person name="Cattivelli L."/>
            <person name="Rieseberg L."/>
            <person name="Michelmore R."/>
            <person name="Lanteri S."/>
        </authorList>
    </citation>
    <scope>NUCLEOTIDE SEQUENCE [LARGE SCALE GENOMIC DNA]</scope>
    <source>
        <strain evidence="1">2C</strain>
    </source>
</reference>
<protein>
    <submittedName>
        <fullName evidence="1">Uncharacterized protein</fullName>
    </submittedName>
</protein>
<dbReference type="AlphaFoldDB" id="A0A103XVP2"/>
<dbReference type="Proteomes" id="UP000243975">
    <property type="component" value="Unassembled WGS sequence"/>
</dbReference>
<keyword evidence="2" id="KW-1185">Reference proteome</keyword>
<evidence type="ECO:0000313" key="1">
    <source>
        <dbReference type="EMBL" id="KVH97748.1"/>
    </source>
</evidence>
<accession>A0A103XVP2</accession>
<dbReference type="EMBL" id="LEKV01003819">
    <property type="protein sequence ID" value="KVH97748.1"/>
    <property type="molecule type" value="Genomic_DNA"/>
</dbReference>
<comment type="caution">
    <text evidence="1">The sequence shown here is derived from an EMBL/GenBank/DDBJ whole genome shotgun (WGS) entry which is preliminary data.</text>
</comment>